<dbReference type="InterPro" id="IPR040727">
    <property type="entry name" value="NAPRTase_N"/>
</dbReference>
<dbReference type="AlphaFoldDB" id="A0AAD0PWJ9"/>
<keyword evidence="11" id="KW-0328">Glycosyltransferase</keyword>
<dbReference type="Pfam" id="PF17767">
    <property type="entry name" value="NAPRTase_N"/>
    <property type="match status" value="1"/>
</dbReference>
<proteinExistence type="inferred from homology"/>
<dbReference type="InterPro" id="IPR007229">
    <property type="entry name" value="Nic_PRibTrfase-Fam"/>
</dbReference>
<dbReference type="PANTHER" id="PTHR11098:SF1">
    <property type="entry name" value="NICOTINATE PHOSPHORIBOSYLTRANSFERASE"/>
    <property type="match status" value="1"/>
</dbReference>
<feature type="modified residue" description="Phosphohistidine; by autocatalysis" evidence="7">
    <location>
        <position position="232"/>
    </location>
</feature>
<comment type="PTM">
    <text evidence="7 8">Transiently phosphorylated on a His residue during the reaction cycle. Phosphorylation strongly increases the affinity for substrates and increases the rate of nicotinate D-ribonucleotide production. Dephosphorylation regenerates the low-affinity form of the enzyme, leading to product release.</text>
</comment>
<organism evidence="11 12">
    <name type="scientific">Pseudomonas amygdali pv. lachrymans str. M301315</name>
    <dbReference type="NCBI Taxonomy" id="629260"/>
    <lineage>
        <taxon>Bacteria</taxon>
        <taxon>Pseudomonadati</taxon>
        <taxon>Pseudomonadota</taxon>
        <taxon>Gammaproteobacteria</taxon>
        <taxon>Pseudomonadales</taxon>
        <taxon>Pseudomonadaceae</taxon>
        <taxon>Pseudomonas</taxon>
        <taxon>Pseudomonas amygdali</taxon>
    </lineage>
</organism>
<dbReference type="NCBIfam" id="NF003704">
    <property type="entry name" value="PRK05321.1"/>
    <property type="match status" value="1"/>
</dbReference>
<comment type="function">
    <text evidence="7 8">Catalyzes the synthesis of beta-nicotinate D-ribonucleotide from nicotinate and 5-phospho-D-ribose 1-phosphate at the expense of ATP.</text>
</comment>
<dbReference type="GO" id="GO:0005829">
    <property type="term" value="C:cytosol"/>
    <property type="evidence" value="ECO:0007669"/>
    <property type="project" value="TreeGrafter"/>
</dbReference>
<evidence type="ECO:0000256" key="2">
    <source>
        <dbReference type="ARBA" id="ARBA00010897"/>
    </source>
</evidence>
<protein>
    <recommendedName>
        <fullName evidence="3 7">Nicotinate phosphoribosyltransferase</fullName>
        <shortName evidence="7">NAPRTase</shortName>
        <ecNumber evidence="3 7">6.3.4.21</ecNumber>
    </recommendedName>
</protein>
<comment type="similarity">
    <text evidence="2 7 8">Belongs to the NAPRTase family.</text>
</comment>
<evidence type="ECO:0000313" key="11">
    <source>
        <dbReference type="EMBL" id="AXH60070.1"/>
    </source>
</evidence>
<feature type="domain" description="Nicotinate phosphoribosyltransferase N-terminal" evidence="10">
    <location>
        <begin position="22"/>
        <end position="140"/>
    </location>
</feature>
<dbReference type="EMBL" id="CP031226">
    <property type="protein sequence ID" value="AXH60070.1"/>
    <property type="molecule type" value="Genomic_DNA"/>
</dbReference>
<dbReference type="Gene3D" id="3.20.140.10">
    <property type="entry name" value="nicotinate phosphoribosyltransferase"/>
    <property type="match status" value="1"/>
</dbReference>
<reference evidence="11 12" key="1">
    <citation type="journal article" date="2011" name="PLoS Pathog.">
        <title>Dynamic evolution of pathogenicity revealed by sequencing and comparative genomics of 19 Pseudomonas syringae isolates.</title>
        <authorList>
            <person name="Baltrus D.A."/>
            <person name="Nishimura M.T."/>
            <person name="Romanchuk A."/>
            <person name="Chang J.H."/>
            <person name="Mukhtar M.S."/>
            <person name="Cherkis K."/>
            <person name="Roach J."/>
            <person name="Grant S.R."/>
            <person name="Jones C.D."/>
            <person name="Dangl J.L."/>
        </authorList>
    </citation>
    <scope>NUCLEOTIDE SEQUENCE [LARGE SCALE GENOMIC DNA]</scope>
    <source>
        <strain evidence="11 12">M301315</strain>
    </source>
</reference>
<keyword evidence="11" id="KW-0614">Plasmid</keyword>
<dbReference type="EC" id="6.3.4.21" evidence="3 7"/>
<evidence type="ECO:0000256" key="1">
    <source>
        <dbReference type="ARBA" id="ARBA00004952"/>
    </source>
</evidence>
<keyword evidence="11" id="KW-0808">Transferase</keyword>
<gene>
    <name evidence="7 11" type="primary">pncB</name>
    <name evidence="11" type="ORF">PLA107_033130</name>
</gene>
<dbReference type="NCBIfam" id="TIGR01514">
    <property type="entry name" value="NAPRTase"/>
    <property type="match status" value="1"/>
</dbReference>
<keyword evidence="5 7" id="KW-0436">Ligase</keyword>
<dbReference type="RefSeq" id="WP_005742852.1">
    <property type="nucleotide sequence ID" value="NZ_CP031226.1"/>
</dbReference>
<evidence type="ECO:0000256" key="4">
    <source>
        <dbReference type="ARBA" id="ARBA00022553"/>
    </source>
</evidence>
<evidence type="ECO:0000259" key="10">
    <source>
        <dbReference type="Pfam" id="PF17767"/>
    </source>
</evidence>
<evidence type="ECO:0000256" key="5">
    <source>
        <dbReference type="ARBA" id="ARBA00022598"/>
    </source>
</evidence>
<evidence type="ECO:0000256" key="6">
    <source>
        <dbReference type="ARBA" id="ARBA00022642"/>
    </source>
</evidence>
<dbReference type="GO" id="GO:0034355">
    <property type="term" value="P:NAD+ biosynthetic process via the salvage pathway"/>
    <property type="evidence" value="ECO:0007669"/>
    <property type="project" value="TreeGrafter"/>
</dbReference>
<sequence>MESVYAPKPQNFGEHRIIRSALDDDAYKLHMGQAMYHSGAGNADAEFKFINRTSEDLTPYLREIQEEIERLGDISFSQDSLRHLSKVPFLKSSYINHLENFRLKPRMVKVGVVDGKLEIRARGPWMEISPFEIRILSIVSEIRNRHVYPNLSIEQVNESLIRKFEWLKANASVDELAEFNVAEFGTRRRISFDAQKAVVRLLKNEFPGKFVGTSNYELAREFEVKGIGTNAHEFFQAYQQLGPRLVDSQKAAFDAWIKEYRGEAGVILTDCIGLDAFIRDFDSYFAKLFDGCRHDSGNPFVWGDRLIAHYESMRIDPRTKTLIFSDGLNFEKALEIFRHFRGRINVSFGIGTYLTNGVENVKPLNIVMKMVSCNGAPVAKISDEPIKAVCEDPGFLAYLKQVNGIQA</sequence>
<dbReference type="SUPFAM" id="SSF51690">
    <property type="entry name" value="Nicotinate/Quinolinate PRTase C-terminal domain-like"/>
    <property type="match status" value="1"/>
</dbReference>
<evidence type="ECO:0000256" key="7">
    <source>
        <dbReference type="HAMAP-Rule" id="MF_00570"/>
    </source>
</evidence>
<evidence type="ECO:0000259" key="9">
    <source>
        <dbReference type="Pfam" id="PF04095"/>
    </source>
</evidence>
<keyword evidence="6 7" id="KW-0662">Pyridine nucleotide biosynthesis</keyword>
<name>A0AAD0PWJ9_PSEAV</name>
<dbReference type="InterPro" id="IPR036068">
    <property type="entry name" value="Nicotinate_pribotase-like_C"/>
</dbReference>
<keyword evidence="4 7" id="KW-0597">Phosphoprotein</keyword>
<evidence type="ECO:0000256" key="3">
    <source>
        <dbReference type="ARBA" id="ARBA00013236"/>
    </source>
</evidence>
<dbReference type="InterPro" id="IPR006406">
    <property type="entry name" value="Nic_PRibTrfase"/>
</dbReference>
<dbReference type="GO" id="GO:0004516">
    <property type="term" value="F:nicotinate phosphoribosyltransferase activity"/>
    <property type="evidence" value="ECO:0007669"/>
    <property type="project" value="UniProtKB-UniRule"/>
</dbReference>
<dbReference type="GeneID" id="39473849"/>
<dbReference type="SUPFAM" id="SSF54675">
    <property type="entry name" value="Nicotinate/Quinolinate PRTase N-terminal domain-like"/>
    <property type="match status" value="1"/>
</dbReference>
<comment type="pathway">
    <text evidence="1 7 8">Cofactor biosynthesis; NAD(+) biosynthesis; nicotinate D-ribonucleotide from nicotinate: step 1/1.</text>
</comment>
<dbReference type="Proteomes" id="UP000006426">
    <property type="component" value="Plasmid pmppla107"/>
</dbReference>
<dbReference type="HAMAP" id="MF_00570">
    <property type="entry name" value="NAPRTase"/>
    <property type="match status" value="1"/>
</dbReference>
<feature type="domain" description="Nicotinate/nicotinamide phosphoribosyltransferase" evidence="9">
    <location>
        <begin position="179"/>
        <end position="402"/>
    </location>
</feature>
<comment type="catalytic activity">
    <reaction evidence="7 8">
        <text>5-phospho-alpha-D-ribose 1-diphosphate + nicotinate + ATP + H2O = nicotinate beta-D-ribonucleotide + ADP + phosphate + diphosphate</text>
        <dbReference type="Rhea" id="RHEA:36163"/>
        <dbReference type="ChEBI" id="CHEBI:15377"/>
        <dbReference type="ChEBI" id="CHEBI:30616"/>
        <dbReference type="ChEBI" id="CHEBI:32544"/>
        <dbReference type="ChEBI" id="CHEBI:33019"/>
        <dbReference type="ChEBI" id="CHEBI:43474"/>
        <dbReference type="ChEBI" id="CHEBI:57502"/>
        <dbReference type="ChEBI" id="CHEBI:58017"/>
        <dbReference type="ChEBI" id="CHEBI:456216"/>
        <dbReference type="EC" id="6.3.4.21"/>
    </reaction>
</comment>
<evidence type="ECO:0000313" key="12">
    <source>
        <dbReference type="Proteomes" id="UP000006426"/>
    </source>
</evidence>
<dbReference type="InterPro" id="IPR041525">
    <property type="entry name" value="N/Namide_PRibTrfase"/>
</dbReference>
<dbReference type="PANTHER" id="PTHR11098">
    <property type="entry name" value="NICOTINATE PHOSPHORIBOSYLTRANSFERASE"/>
    <property type="match status" value="1"/>
</dbReference>
<geneLocation type="plasmid" evidence="12">
    <name>pmppla107</name>
</geneLocation>
<dbReference type="PIRSF" id="PIRSF000484">
    <property type="entry name" value="NAPRT"/>
    <property type="match status" value="1"/>
</dbReference>
<dbReference type="Pfam" id="PF04095">
    <property type="entry name" value="NAPRTase"/>
    <property type="match status" value="1"/>
</dbReference>
<accession>A0AAD0PWJ9</accession>
<dbReference type="GO" id="GO:0016757">
    <property type="term" value="F:glycosyltransferase activity"/>
    <property type="evidence" value="ECO:0007669"/>
    <property type="project" value="UniProtKB-KW"/>
</dbReference>
<evidence type="ECO:0000256" key="8">
    <source>
        <dbReference type="RuleBase" id="RU003838"/>
    </source>
</evidence>